<evidence type="ECO:0000313" key="2">
    <source>
        <dbReference type="Proteomes" id="UP000183203"/>
    </source>
</evidence>
<sequence length="59" mass="6824">MIYVLVGGPRDGQHVDDLPRGYRLSLGDPQPEPFAEFDTVRAVWFELDEAMFRSAQRRD</sequence>
<reference evidence="1 2" key="1">
    <citation type="submission" date="2016-09" db="EMBL/GenBank/DDBJ databases">
        <authorList>
            <person name="Capua I."/>
            <person name="De Benedictis P."/>
            <person name="Joannis T."/>
            <person name="Lombin L.H."/>
            <person name="Cattoli G."/>
        </authorList>
    </citation>
    <scope>NUCLEOTIDE SEQUENCE [LARGE SCALE GENOMIC DNA]</scope>
    <source>
        <strain evidence="1 2">NIO-1002</strain>
    </source>
</reference>
<dbReference type="Proteomes" id="UP000183203">
    <property type="component" value="Unassembled WGS sequence"/>
</dbReference>
<gene>
    <name evidence="1" type="ORF">SAMN05216418_1983</name>
</gene>
<evidence type="ECO:0000313" key="1">
    <source>
        <dbReference type="EMBL" id="SDC30405.1"/>
    </source>
</evidence>
<dbReference type="OrthoDB" id="5073865at2"/>
<dbReference type="RefSeq" id="WP_058232181.1">
    <property type="nucleotide sequence ID" value="NZ_FMYG01000004.1"/>
</dbReference>
<dbReference type="STRING" id="993073.AS029_08590"/>
<organism evidence="1 2">
    <name type="scientific">Microbacterium enclense</name>
    <dbReference type="NCBI Taxonomy" id="993073"/>
    <lineage>
        <taxon>Bacteria</taxon>
        <taxon>Bacillati</taxon>
        <taxon>Actinomycetota</taxon>
        <taxon>Actinomycetes</taxon>
        <taxon>Micrococcales</taxon>
        <taxon>Microbacteriaceae</taxon>
        <taxon>Microbacterium</taxon>
    </lineage>
</organism>
<proteinExistence type="predicted"/>
<name>A0A1G6KIL3_9MICO</name>
<accession>A0A1G6KIL3</accession>
<dbReference type="EMBL" id="FMYG01000004">
    <property type="protein sequence ID" value="SDC30405.1"/>
    <property type="molecule type" value="Genomic_DNA"/>
</dbReference>
<protein>
    <submittedName>
        <fullName evidence="1">Uncharacterized protein</fullName>
    </submittedName>
</protein>
<dbReference type="AlphaFoldDB" id="A0A1G6KIL3"/>